<feature type="coiled-coil region" evidence="14">
    <location>
        <begin position="271"/>
        <end position="305"/>
    </location>
</feature>
<evidence type="ECO:0000256" key="15">
    <source>
        <dbReference type="SAM" id="Phobius"/>
    </source>
</evidence>
<evidence type="ECO:0000256" key="12">
    <source>
        <dbReference type="ARBA" id="ARBA00023137"/>
    </source>
</evidence>
<comment type="catalytic activity">
    <reaction evidence="13">
        <text>L-tyrosyl-[protein] + ATP = O-phospho-L-tyrosyl-[protein] + ADP + H(+)</text>
        <dbReference type="Rhea" id="RHEA:10596"/>
        <dbReference type="Rhea" id="RHEA-COMP:10136"/>
        <dbReference type="Rhea" id="RHEA-COMP:20101"/>
        <dbReference type="ChEBI" id="CHEBI:15378"/>
        <dbReference type="ChEBI" id="CHEBI:30616"/>
        <dbReference type="ChEBI" id="CHEBI:46858"/>
        <dbReference type="ChEBI" id="CHEBI:61978"/>
        <dbReference type="ChEBI" id="CHEBI:456216"/>
    </reaction>
</comment>
<evidence type="ECO:0000256" key="10">
    <source>
        <dbReference type="ARBA" id="ARBA00022989"/>
    </source>
</evidence>
<dbReference type="CDD" id="cd05387">
    <property type="entry name" value="BY-kinase"/>
    <property type="match status" value="1"/>
</dbReference>
<keyword evidence="10 15" id="KW-1133">Transmembrane helix</keyword>
<dbReference type="InterPro" id="IPR005702">
    <property type="entry name" value="Wzc-like_C"/>
</dbReference>
<evidence type="ECO:0000256" key="2">
    <source>
        <dbReference type="ARBA" id="ARBA00008883"/>
    </source>
</evidence>
<organism evidence="19 20">
    <name type="scientific">Pseudogemmobacter faecipullorum</name>
    <dbReference type="NCBI Taxonomy" id="2755041"/>
    <lineage>
        <taxon>Bacteria</taxon>
        <taxon>Pseudomonadati</taxon>
        <taxon>Pseudomonadota</taxon>
        <taxon>Alphaproteobacteria</taxon>
        <taxon>Rhodobacterales</taxon>
        <taxon>Paracoccaceae</taxon>
        <taxon>Pseudogemmobacter</taxon>
    </lineage>
</organism>
<evidence type="ECO:0000256" key="8">
    <source>
        <dbReference type="ARBA" id="ARBA00022777"/>
    </source>
</evidence>
<dbReference type="SUPFAM" id="SSF57997">
    <property type="entry name" value="Tropomyosin"/>
    <property type="match status" value="1"/>
</dbReference>
<dbReference type="InterPro" id="IPR050445">
    <property type="entry name" value="Bact_polysacc_biosynth/exp"/>
</dbReference>
<dbReference type="InterPro" id="IPR003856">
    <property type="entry name" value="LPS_length_determ_N"/>
</dbReference>
<keyword evidence="7" id="KW-0547">Nucleotide-binding</keyword>
<dbReference type="InterPro" id="IPR025669">
    <property type="entry name" value="AAA_dom"/>
</dbReference>
<keyword evidence="20" id="KW-1185">Reference proteome</keyword>
<evidence type="ECO:0000256" key="3">
    <source>
        <dbReference type="ARBA" id="ARBA00022475"/>
    </source>
</evidence>
<evidence type="ECO:0000256" key="13">
    <source>
        <dbReference type="ARBA" id="ARBA00053015"/>
    </source>
</evidence>
<proteinExistence type="inferred from homology"/>
<dbReference type="NCBIfam" id="TIGR01007">
    <property type="entry name" value="eps_fam"/>
    <property type="match status" value="1"/>
</dbReference>
<dbReference type="GO" id="GO:0004715">
    <property type="term" value="F:non-membrane spanning protein tyrosine kinase activity"/>
    <property type="evidence" value="ECO:0007669"/>
    <property type="project" value="UniProtKB-EC"/>
</dbReference>
<evidence type="ECO:0000256" key="1">
    <source>
        <dbReference type="ARBA" id="ARBA00004429"/>
    </source>
</evidence>
<feature type="domain" description="AAA" evidence="17">
    <location>
        <begin position="541"/>
        <end position="660"/>
    </location>
</feature>
<dbReference type="EMBL" id="JACDXX010000010">
    <property type="protein sequence ID" value="MCB5410729.1"/>
    <property type="molecule type" value="Genomic_DNA"/>
</dbReference>
<keyword evidence="12" id="KW-0829">Tyrosine-protein kinase</keyword>
<dbReference type="InterPro" id="IPR032807">
    <property type="entry name" value="GNVR"/>
</dbReference>
<name>A0ABS8CMW8_9RHOB</name>
<evidence type="ECO:0000256" key="14">
    <source>
        <dbReference type="SAM" id="Coils"/>
    </source>
</evidence>
<evidence type="ECO:0000259" key="17">
    <source>
        <dbReference type="Pfam" id="PF13614"/>
    </source>
</evidence>
<dbReference type="Pfam" id="PF13614">
    <property type="entry name" value="AAA_31"/>
    <property type="match status" value="1"/>
</dbReference>
<evidence type="ECO:0000256" key="11">
    <source>
        <dbReference type="ARBA" id="ARBA00023136"/>
    </source>
</evidence>
<keyword evidence="5 19" id="KW-0808">Transferase</keyword>
<evidence type="ECO:0000256" key="6">
    <source>
        <dbReference type="ARBA" id="ARBA00022692"/>
    </source>
</evidence>
<evidence type="ECO:0000313" key="20">
    <source>
        <dbReference type="Proteomes" id="UP001198571"/>
    </source>
</evidence>
<dbReference type="SUPFAM" id="SSF52540">
    <property type="entry name" value="P-loop containing nucleoside triphosphate hydrolases"/>
    <property type="match status" value="1"/>
</dbReference>
<comment type="caution">
    <text evidence="19">The sequence shown here is derived from an EMBL/GenBank/DDBJ whole genome shotgun (WGS) entry which is preliminary data.</text>
</comment>
<dbReference type="InterPro" id="IPR027417">
    <property type="entry name" value="P-loop_NTPase"/>
</dbReference>
<reference evidence="19 20" key="1">
    <citation type="submission" date="2020-07" db="EMBL/GenBank/DDBJ databases">
        <title>Pseudogemmobacter sp. nov., isolated from poultry manure in Taiwan.</title>
        <authorList>
            <person name="Lin S.-Y."/>
            <person name="Tang Y.-S."/>
            <person name="Young C.-C."/>
        </authorList>
    </citation>
    <scope>NUCLEOTIDE SEQUENCE [LARGE SCALE GENOMIC DNA]</scope>
    <source>
        <strain evidence="19 20">CC-YST710</strain>
    </source>
</reference>
<keyword evidence="9" id="KW-0067">ATP-binding</keyword>
<keyword evidence="4" id="KW-0997">Cell inner membrane</keyword>
<evidence type="ECO:0000256" key="4">
    <source>
        <dbReference type="ARBA" id="ARBA00022519"/>
    </source>
</evidence>
<dbReference type="Gene3D" id="3.40.50.300">
    <property type="entry name" value="P-loop containing nucleotide triphosphate hydrolases"/>
    <property type="match status" value="1"/>
</dbReference>
<keyword evidence="14" id="KW-0175">Coiled coil</keyword>
<feature type="transmembrane region" description="Helical" evidence="15">
    <location>
        <begin position="444"/>
        <end position="461"/>
    </location>
</feature>
<dbReference type="Pfam" id="PF13807">
    <property type="entry name" value="GNVR"/>
    <property type="match status" value="1"/>
</dbReference>
<feature type="transmembrane region" description="Helical" evidence="15">
    <location>
        <begin position="31"/>
        <end position="48"/>
    </location>
</feature>
<keyword evidence="11 15" id="KW-0472">Membrane</keyword>
<evidence type="ECO:0000313" key="19">
    <source>
        <dbReference type="EMBL" id="MCB5410729.1"/>
    </source>
</evidence>
<dbReference type="Pfam" id="PF02706">
    <property type="entry name" value="Wzz"/>
    <property type="match status" value="1"/>
</dbReference>
<evidence type="ECO:0000256" key="9">
    <source>
        <dbReference type="ARBA" id="ARBA00022840"/>
    </source>
</evidence>
<evidence type="ECO:0000256" key="5">
    <source>
        <dbReference type="ARBA" id="ARBA00022679"/>
    </source>
</evidence>
<evidence type="ECO:0000256" key="7">
    <source>
        <dbReference type="ARBA" id="ARBA00022741"/>
    </source>
</evidence>
<keyword evidence="6 15" id="KW-0812">Transmembrane</keyword>
<keyword evidence="3" id="KW-1003">Cell membrane</keyword>
<evidence type="ECO:0000259" key="18">
    <source>
        <dbReference type="Pfam" id="PF13807"/>
    </source>
</evidence>
<dbReference type="PANTHER" id="PTHR32309">
    <property type="entry name" value="TYROSINE-PROTEIN KINASE"/>
    <property type="match status" value="1"/>
</dbReference>
<sequence length="733" mass="80215">MSAVPSTDQNKAGDEIDLLALAANLWAGKHWILLSAALAVAIGVFIVLRATPIYQANALIQLETRMGGAMALPEGMQALLGDGGSGAAAVDTETEILRSRMVVSEAVLELDLQTTARPRPFLLLGQLPARLGLPDPGLIPSRAWGNEAIEVNTLRVPDAWIGAEMELQILAGGRYSLALPDGRMVEGEADKPLRLAGEEAFLLDIARLEGPAGRQFLLSRISTAEAVEEVQQNLAIASVSRNASMLRLTYKDPSPQRAERVLNAIARAYVAQNISRSAAEAENSLRFIEEQLPAAREALDHAQQVLNAFRQKQGSVDVEYETRSLLERATWLEAQLSELALREEDLRKRYTTSHPTYQLLLENRASLEKELELIRKDTASLPDTQKEIFNLSRDLAVAEQVYTQMLNRSQELQVLRASTVGSVRVIDSAYSDGKKIAPKSAQTVAIFLVLGLMTGTGIVMIRRLMRRGIRGAEEIEQIGIPVFGTLSFAPAAVSNRKSKGFIPIHALQHPDDPVTEGLRSLRTSLHFGMLDATTNSINLTSAAPGAGKSFTAINLAVVAAQAGQKVALIDADLRRGYLRRYLRKEKNTPGLAEYLARSKSLEEVLIPGPVDGLSVILTGRFPPNPSELLMRQEFSALISRLNETHDLIIIDSPPTLAVTDPVIVSRYAGASIVVARHMETELGEVEAVRHAFERAGSKLSGAVLNGYRQEEAARYGGRYQYYNYRYSYQSEKE</sequence>
<feature type="domain" description="Tyrosine-protein kinase G-rich" evidence="18">
    <location>
        <begin position="383"/>
        <end position="463"/>
    </location>
</feature>
<dbReference type="Pfam" id="PF23607">
    <property type="entry name" value="WZC_N"/>
    <property type="match status" value="1"/>
</dbReference>
<comment type="subcellular location">
    <subcellularLocation>
        <location evidence="1">Cell inner membrane</location>
        <topology evidence="1">Multi-pass membrane protein</topology>
    </subcellularLocation>
</comment>
<evidence type="ECO:0000259" key="16">
    <source>
        <dbReference type="Pfam" id="PF02706"/>
    </source>
</evidence>
<dbReference type="RefSeq" id="WP_226935882.1">
    <property type="nucleotide sequence ID" value="NZ_JACDXX010000010.1"/>
</dbReference>
<keyword evidence="8" id="KW-0418">Kinase</keyword>
<dbReference type="EC" id="2.7.10.2" evidence="19"/>
<gene>
    <name evidence="19" type="ORF">H0485_12065</name>
</gene>
<accession>A0ABS8CMW8</accession>
<protein>
    <submittedName>
        <fullName evidence="19">Polysaccharide biosynthesis tyrosine autokinase</fullName>
        <ecNumber evidence="19">2.7.10.2</ecNumber>
    </submittedName>
</protein>
<dbReference type="PANTHER" id="PTHR32309:SF32">
    <property type="entry name" value="TYROSINE-PROTEIN KINASE ETK-RELATED"/>
    <property type="match status" value="1"/>
</dbReference>
<comment type="similarity">
    <text evidence="2">Belongs to the etk/wzc family.</text>
</comment>
<dbReference type="Proteomes" id="UP001198571">
    <property type="component" value="Unassembled WGS sequence"/>
</dbReference>
<feature type="domain" description="Polysaccharide chain length determinant N-terminal" evidence="16">
    <location>
        <begin position="14"/>
        <end position="108"/>
    </location>
</feature>